<dbReference type="Proteomes" id="UP001246372">
    <property type="component" value="Unassembled WGS sequence"/>
</dbReference>
<sequence>MSQNHEGSSVAPSLKQKVQRRLATVAAIRTRTMIVAVCALGTSLWQGYTIQKHNRLMVQPILDSEINTELDGAWSSFVLNSGLGPAKATRAEFYADGKPVSDLNEMLRALGEQPGCYGTGNLVHFYRVNSRQQVLRSIDGRCAKSSEELVKLLKRMRIVLHYESLYGEPATLQIFGKD</sequence>
<dbReference type="EMBL" id="JAVXZY010000008">
    <property type="protein sequence ID" value="MDT9001193.1"/>
    <property type="molecule type" value="Genomic_DNA"/>
</dbReference>
<evidence type="ECO:0000313" key="1">
    <source>
        <dbReference type="EMBL" id="MDT9001193.1"/>
    </source>
</evidence>
<name>A0ABU3PF85_9BURK</name>
<gene>
    <name evidence="1" type="ORF">RQP53_18085</name>
</gene>
<comment type="caution">
    <text evidence="1">The sequence shown here is derived from an EMBL/GenBank/DDBJ whole genome shotgun (WGS) entry which is preliminary data.</text>
</comment>
<protein>
    <submittedName>
        <fullName evidence="1">Uncharacterized protein</fullName>
    </submittedName>
</protein>
<accession>A0ABU3PF85</accession>
<dbReference type="RefSeq" id="WP_315652078.1">
    <property type="nucleotide sequence ID" value="NZ_JAVXZY010000008.1"/>
</dbReference>
<keyword evidence="2" id="KW-1185">Reference proteome</keyword>
<evidence type="ECO:0000313" key="2">
    <source>
        <dbReference type="Proteomes" id="UP001246372"/>
    </source>
</evidence>
<reference evidence="1" key="1">
    <citation type="submission" date="2023-09" db="EMBL/GenBank/DDBJ databases">
        <title>Paucibacter sp. APW11 Genome sequencing and assembly.</title>
        <authorList>
            <person name="Kim I."/>
        </authorList>
    </citation>
    <scope>NUCLEOTIDE SEQUENCE</scope>
    <source>
        <strain evidence="1">APW11</strain>
    </source>
</reference>
<organism evidence="1 2">
    <name type="scientific">Roseateles aquae</name>
    <dbReference type="NCBI Taxonomy" id="3077235"/>
    <lineage>
        <taxon>Bacteria</taxon>
        <taxon>Pseudomonadati</taxon>
        <taxon>Pseudomonadota</taxon>
        <taxon>Betaproteobacteria</taxon>
        <taxon>Burkholderiales</taxon>
        <taxon>Sphaerotilaceae</taxon>
        <taxon>Roseateles</taxon>
    </lineage>
</organism>
<proteinExistence type="predicted"/>